<feature type="transmembrane region" description="Helical" evidence="6">
    <location>
        <begin position="261"/>
        <end position="281"/>
    </location>
</feature>
<organism evidence="7 8">
    <name type="scientific">Erythroxylum novogranatense</name>
    <dbReference type="NCBI Taxonomy" id="1862640"/>
    <lineage>
        <taxon>Eukaryota</taxon>
        <taxon>Viridiplantae</taxon>
        <taxon>Streptophyta</taxon>
        <taxon>Embryophyta</taxon>
        <taxon>Tracheophyta</taxon>
        <taxon>Spermatophyta</taxon>
        <taxon>Magnoliopsida</taxon>
        <taxon>eudicotyledons</taxon>
        <taxon>Gunneridae</taxon>
        <taxon>Pentapetalae</taxon>
        <taxon>rosids</taxon>
        <taxon>fabids</taxon>
        <taxon>Malpighiales</taxon>
        <taxon>Erythroxylaceae</taxon>
        <taxon>Erythroxylum</taxon>
    </lineage>
</organism>
<dbReference type="GO" id="GO:0016020">
    <property type="term" value="C:membrane"/>
    <property type="evidence" value="ECO:0007669"/>
    <property type="project" value="UniProtKB-SubCell"/>
</dbReference>
<comment type="similarity">
    <text evidence="5">Belongs to the MIP/aquaporin (TC 1.A.8) family.</text>
</comment>
<keyword evidence="8" id="KW-1185">Reference proteome</keyword>
<dbReference type="AlphaFoldDB" id="A0AAV8TLF5"/>
<protein>
    <submittedName>
        <fullName evidence="7">Uncharacterized protein</fullName>
    </submittedName>
</protein>
<gene>
    <name evidence="7" type="ORF">K2173_017922</name>
</gene>
<evidence type="ECO:0000256" key="5">
    <source>
        <dbReference type="RuleBase" id="RU000477"/>
    </source>
</evidence>
<dbReference type="SUPFAM" id="SSF81338">
    <property type="entry name" value="Aquaporin-like"/>
    <property type="match status" value="1"/>
</dbReference>
<dbReference type="PANTHER" id="PTHR47002:SF6">
    <property type="entry name" value="X INTRINSIC PROTEIN"/>
    <property type="match status" value="1"/>
</dbReference>
<dbReference type="InterPro" id="IPR000425">
    <property type="entry name" value="MIP"/>
</dbReference>
<dbReference type="Pfam" id="PF00230">
    <property type="entry name" value="MIP"/>
    <property type="match status" value="1"/>
</dbReference>
<feature type="transmembrane region" description="Helical" evidence="6">
    <location>
        <begin position="209"/>
        <end position="230"/>
    </location>
</feature>
<evidence type="ECO:0000313" key="7">
    <source>
        <dbReference type="EMBL" id="KAJ8767578.1"/>
    </source>
</evidence>
<name>A0AAV8TLF5_9ROSI</name>
<keyword evidence="4 6" id="KW-0472">Membrane</keyword>
<dbReference type="PRINTS" id="PR00783">
    <property type="entry name" value="MINTRINSICP"/>
</dbReference>
<evidence type="ECO:0000256" key="3">
    <source>
        <dbReference type="ARBA" id="ARBA00022989"/>
    </source>
</evidence>
<evidence type="ECO:0000313" key="8">
    <source>
        <dbReference type="Proteomes" id="UP001159364"/>
    </source>
</evidence>
<keyword evidence="5" id="KW-0813">Transport</keyword>
<feature type="transmembrane region" description="Helical" evidence="6">
    <location>
        <begin position="128"/>
        <end position="146"/>
    </location>
</feature>
<dbReference type="EMBL" id="JAIWQS010000004">
    <property type="protein sequence ID" value="KAJ8767578.1"/>
    <property type="molecule type" value="Genomic_DNA"/>
</dbReference>
<dbReference type="InterPro" id="IPR023271">
    <property type="entry name" value="Aquaporin-like"/>
</dbReference>
<evidence type="ECO:0000256" key="2">
    <source>
        <dbReference type="ARBA" id="ARBA00022692"/>
    </source>
</evidence>
<feature type="transmembrane region" description="Helical" evidence="6">
    <location>
        <begin position="85"/>
        <end position="107"/>
    </location>
</feature>
<dbReference type="PANTHER" id="PTHR47002">
    <property type="entry name" value="AQUAPORIN-LIKE"/>
    <property type="match status" value="1"/>
</dbReference>
<keyword evidence="2 5" id="KW-0812">Transmembrane</keyword>
<feature type="transmembrane region" description="Helical" evidence="6">
    <location>
        <begin position="57"/>
        <end position="79"/>
    </location>
</feature>
<evidence type="ECO:0000256" key="4">
    <source>
        <dbReference type="ARBA" id="ARBA00023136"/>
    </source>
</evidence>
<sequence>MDSRCISNGSHRCETFSCPEVENCEVKGRKLLKHFLFAIGVHEFFWIETWRSAITELVSTACLLFSLTISVTGCMELHIGEPKLLLPILVFGIVFLFVLVTIPLTGAHMNPTFSLMAALKGIVTPVRALVYVVAQCLGSLMAAIVVKSMMQSSTVERHSLNGCLVDRNGEGVNTGIALGIEFSSTFFVLFLILTVAYDQKRFKELGLPMMCVLMSGVFALVVFMSSAVTLGRAGYGGAGLNPARCLGPALVLGGSLWDGHWVFWVGPFLACMVFYCFTMTLPRGVMKADEEQGIQESGLVSGLSLPIT</sequence>
<dbReference type="Proteomes" id="UP001159364">
    <property type="component" value="Linkage Group LG04"/>
</dbReference>
<evidence type="ECO:0000256" key="6">
    <source>
        <dbReference type="SAM" id="Phobius"/>
    </source>
</evidence>
<dbReference type="Gene3D" id="1.20.1080.10">
    <property type="entry name" value="Glycerol uptake facilitator protein"/>
    <property type="match status" value="1"/>
</dbReference>
<evidence type="ECO:0000256" key="1">
    <source>
        <dbReference type="ARBA" id="ARBA00004141"/>
    </source>
</evidence>
<accession>A0AAV8TLF5</accession>
<keyword evidence="3 6" id="KW-1133">Transmembrane helix</keyword>
<dbReference type="GO" id="GO:0015267">
    <property type="term" value="F:channel activity"/>
    <property type="evidence" value="ECO:0007669"/>
    <property type="project" value="InterPro"/>
</dbReference>
<comment type="subcellular location">
    <subcellularLocation>
        <location evidence="1">Membrane</location>
        <topology evidence="1">Multi-pass membrane protein</topology>
    </subcellularLocation>
</comment>
<proteinExistence type="inferred from homology"/>
<feature type="transmembrane region" description="Helical" evidence="6">
    <location>
        <begin position="176"/>
        <end position="197"/>
    </location>
</feature>
<comment type="caution">
    <text evidence="7">The sequence shown here is derived from an EMBL/GenBank/DDBJ whole genome shotgun (WGS) entry which is preliminary data.</text>
</comment>
<reference evidence="7 8" key="1">
    <citation type="submission" date="2021-09" db="EMBL/GenBank/DDBJ databases">
        <title>Genomic insights and catalytic innovation underlie evolution of tropane alkaloids biosynthesis.</title>
        <authorList>
            <person name="Wang Y.-J."/>
            <person name="Tian T."/>
            <person name="Huang J.-P."/>
            <person name="Huang S.-X."/>
        </authorList>
    </citation>
    <scope>NUCLEOTIDE SEQUENCE [LARGE SCALE GENOMIC DNA]</scope>
    <source>
        <strain evidence="7">KIB-2018</strain>
        <tissue evidence="7">Leaf</tissue>
    </source>
</reference>